<feature type="region of interest" description="Disordered" evidence="6">
    <location>
        <begin position="1006"/>
        <end position="1029"/>
    </location>
</feature>
<evidence type="ECO:0008006" key="12">
    <source>
        <dbReference type="Google" id="ProtNLM"/>
    </source>
</evidence>
<dbReference type="InterPro" id="IPR006189">
    <property type="entry name" value="CHASE_dom"/>
</dbReference>
<evidence type="ECO:0000256" key="7">
    <source>
        <dbReference type="SAM" id="Phobius"/>
    </source>
</evidence>
<keyword evidence="7" id="KW-1133">Transmembrane helix</keyword>
<feature type="compositionally biased region" description="Basic and acidic residues" evidence="6">
    <location>
        <begin position="671"/>
        <end position="688"/>
    </location>
</feature>
<protein>
    <recommendedName>
        <fullName evidence="12">Phosphodiesterase</fullName>
    </recommendedName>
</protein>
<dbReference type="InterPro" id="IPR023088">
    <property type="entry name" value="PDEase"/>
</dbReference>
<sequence length="1288" mass="128778">MKRTAGASIRAHGAAAARLLRSYPSTYLLPLLVLGLILGFGLWGVQRIAQAEEDSAQADAVVAAADAALQLQAAACEAVGAAAALASLVVAQPGFAEAVGAFDRVAPRLRAEAPAGAVRLLLLAPAGVVRAVFPGPDEEGLMGADLLNETVNGQPQSRAGALAAVRQRTGPALSGPHRLADGSLVLRSTQAVFVRLPPPGAAAAAAWRLPDAVNPACGLLCAPNASTGEAFWGVAAALVDVTALTRAPAATVTSLRAGSGSRSESESGSGSAAAALEGLAAQGYAYSLEASTPAPSEGAPREGGAEGASGAVVVVAASDPPPSGDPVSVAVRIGDTQWQLWVAPAKGGWRPAWLGGLVAAVVVVAAAVAALMAAALVVGRRQALLLQTLLPKHVIQDLAAGNSVARGERGMTADTPADMLLGMMRTLLEGGAPDLRDVVWVRTALSRNVDFYQPTNLRGTIKGANFDTDVTAALMRQLGAGGGADALSACSEDLTPYNSGPGDADGGGDDDSPFVAISRAGTNGSNIGGGGGGAVGSWDTLTGALTMLLAAPPPPPPLLASATGMYSPTAGVSAVVTATTAGGGGGGGGTEAGGLMVDLVAAEARAPSLLPSPLPSPRAGTPPPSGHGMLETRDSVLGRLRLPGGGGGGSGGGGSFTRQGSGRAGGGAGGWKEKADRERDRDREGSTVRMRIDAAAAAAAAAAGGGGGGGIRAESSLGGGSGSGLAGLATMPSAGRRAAAAAAAALSPSGASVGPPSARDPSQSQAQAHVTVPPPVIEEVERLLASADHWQFDTWRLAEATQGHPLSCLGFFLLHREGLMRTFKINPSTLARLLRAVEAGYSPTIPYHNSTHAADVLQTLHVLMHGTGLTAHYVDRLGLLAAYWAAIVHDHGHPGLTNDFLISTCDPLAVRYNDRSPLENHHCASSFALLLRPELDALAHFGAGDKAAFRKQVIEMVMATDMKQHFAFLSHFNTAHRLAAYSAAAANPSHAGGRPVTRPRHGAVVTAAAHGAASGGPPPPPDPAAPRPLDDAERMLSLQIALKVADIGHLGEDLDVHCRWLGVLEEEFFRQGDREAALGLPISPLFDRAKQGVSKSQVGFYDFVALPLAHALASAFPGAAPILDCFHANYDHWRAVEARAAAANAPAGNGGAPGAAGGPQATVANGHGNGNGNGNGRVSSDTPAGTGAGAAGEGPAGALASSAALPVARGADGAAGGGGGGGGWAAAAAAAAPVRRGAFASVSLAFGAGRPASQPSGRGFMARRSQELSRSPPMAAPAPTRTSTERVK</sequence>
<evidence type="ECO:0000256" key="4">
    <source>
        <dbReference type="PIRSR" id="PIRSR623088-2"/>
    </source>
</evidence>
<dbReference type="SUPFAM" id="SSF109604">
    <property type="entry name" value="HD-domain/PDEase-like"/>
    <property type="match status" value="1"/>
</dbReference>
<keyword evidence="11" id="KW-1185">Reference proteome</keyword>
<dbReference type="GO" id="GO:0004114">
    <property type="term" value="F:3',5'-cyclic-nucleotide phosphodiesterase activity"/>
    <property type="evidence" value="ECO:0007669"/>
    <property type="project" value="InterPro"/>
</dbReference>
<name>A0A836BZB2_9CHLO</name>
<feature type="region of interest" description="Disordered" evidence="6">
    <location>
        <begin position="494"/>
        <end position="513"/>
    </location>
</feature>
<feature type="binding site" evidence="5">
    <location>
        <position position="890"/>
    </location>
    <ligand>
        <name>Zn(2+)</name>
        <dbReference type="ChEBI" id="CHEBI:29105"/>
        <label>2</label>
    </ligand>
</feature>
<feature type="compositionally biased region" description="Low complexity" evidence="6">
    <location>
        <begin position="748"/>
        <end position="759"/>
    </location>
</feature>
<evidence type="ECO:0000259" key="8">
    <source>
        <dbReference type="PROSITE" id="PS50839"/>
    </source>
</evidence>
<feature type="binding site" evidence="5">
    <location>
        <position position="890"/>
    </location>
    <ligand>
        <name>Zn(2+)</name>
        <dbReference type="ChEBI" id="CHEBI:29105"/>
        <label>1</label>
    </ligand>
</feature>
<feature type="compositionally biased region" description="Gly residues" evidence="6">
    <location>
        <begin position="643"/>
        <end position="655"/>
    </location>
</feature>
<feature type="region of interest" description="Disordered" evidence="6">
    <location>
        <begin position="748"/>
        <end position="769"/>
    </location>
</feature>
<dbReference type="InterPro" id="IPR002073">
    <property type="entry name" value="PDEase_catalytic_dom"/>
</dbReference>
<dbReference type="OrthoDB" id="568146at2759"/>
<dbReference type="GO" id="GO:0007165">
    <property type="term" value="P:signal transduction"/>
    <property type="evidence" value="ECO:0007669"/>
    <property type="project" value="InterPro"/>
</dbReference>
<keyword evidence="1 5" id="KW-0479">Metal-binding</keyword>
<feature type="region of interest" description="Disordered" evidence="6">
    <location>
        <begin position="608"/>
        <end position="688"/>
    </location>
</feature>
<evidence type="ECO:0000259" key="9">
    <source>
        <dbReference type="PROSITE" id="PS51845"/>
    </source>
</evidence>
<feature type="binding site" evidence="4">
    <location>
        <position position="1097"/>
    </location>
    <ligand>
        <name>AMP</name>
        <dbReference type="ChEBI" id="CHEBI:456215"/>
    </ligand>
</feature>
<evidence type="ECO:0000313" key="10">
    <source>
        <dbReference type="EMBL" id="KAG2493194.1"/>
    </source>
</evidence>
<dbReference type="Proteomes" id="UP000612055">
    <property type="component" value="Unassembled WGS sequence"/>
</dbReference>
<keyword evidence="2" id="KW-0378">Hydrolase</keyword>
<feature type="compositionally biased region" description="Gly residues" evidence="6">
    <location>
        <begin position="1186"/>
        <end position="1195"/>
    </location>
</feature>
<feature type="compositionally biased region" description="Pro residues" evidence="6">
    <location>
        <begin position="1016"/>
        <end position="1026"/>
    </location>
</feature>
<evidence type="ECO:0000256" key="5">
    <source>
        <dbReference type="PIRSR" id="PIRSR623088-3"/>
    </source>
</evidence>
<feature type="active site" description="Proton donor" evidence="3">
    <location>
        <position position="848"/>
    </location>
</feature>
<accession>A0A836BZB2</accession>
<feature type="region of interest" description="Disordered" evidence="6">
    <location>
        <begin position="1248"/>
        <end position="1288"/>
    </location>
</feature>
<feature type="compositionally biased region" description="Gly residues" evidence="6">
    <location>
        <begin position="1148"/>
        <end position="1157"/>
    </location>
</feature>
<feature type="binding site" evidence="4">
    <location>
        <position position="890"/>
    </location>
    <ligand>
        <name>AMP</name>
        <dbReference type="ChEBI" id="CHEBI:456215"/>
    </ligand>
</feature>
<feature type="binding site" evidence="5">
    <location>
        <position position="852"/>
    </location>
    <ligand>
        <name>Zn(2+)</name>
        <dbReference type="ChEBI" id="CHEBI:29105"/>
        <label>1</label>
    </ligand>
</feature>
<comment type="caution">
    <text evidence="10">The sequence shown here is derived from an EMBL/GenBank/DDBJ whole genome shotgun (WGS) entry which is preliminary data.</text>
</comment>
<feature type="region of interest" description="Disordered" evidence="6">
    <location>
        <begin position="1144"/>
        <end position="1196"/>
    </location>
</feature>
<dbReference type="Pfam" id="PF00233">
    <property type="entry name" value="PDEase_I"/>
    <property type="match status" value="1"/>
</dbReference>
<feature type="binding site" evidence="5">
    <location>
        <position position="1046"/>
    </location>
    <ligand>
        <name>Zn(2+)</name>
        <dbReference type="ChEBI" id="CHEBI:29105"/>
        <label>1</label>
    </ligand>
</feature>
<feature type="binding site" evidence="5">
    <location>
        <position position="889"/>
    </location>
    <ligand>
        <name>Zn(2+)</name>
        <dbReference type="ChEBI" id="CHEBI:29105"/>
        <label>1</label>
    </ligand>
</feature>
<dbReference type="PANTHER" id="PTHR11347">
    <property type="entry name" value="CYCLIC NUCLEOTIDE PHOSPHODIESTERASE"/>
    <property type="match status" value="1"/>
</dbReference>
<dbReference type="InterPro" id="IPR003607">
    <property type="entry name" value="HD/PDEase_dom"/>
</dbReference>
<feature type="domain" description="PDEase" evidence="9">
    <location>
        <begin position="772"/>
        <end position="1140"/>
    </location>
</feature>
<gene>
    <name evidence="10" type="ORF">HYH03_008614</name>
</gene>
<evidence type="ECO:0000256" key="2">
    <source>
        <dbReference type="ARBA" id="ARBA00022801"/>
    </source>
</evidence>
<evidence type="ECO:0000256" key="6">
    <source>
        <dbReference type="SAM" id="MobiDB-lite"/>
    </source>
</evidence>
<reference evidence="10" key="1">
    <citation type="journal article" date="2020" name="bioRxiv">
        <title>Comparative genomics of Chlamydomonas.</title>
        <authorList>
            <person name="Craig R.J."/>
            <person name="Hasan A.R."/>
            <person name="Ness R.W."/>
            <person name="Keightley P.D."/>
        </authorList>
    </citation>
    <scope>NUCLEOTIDE SEQUENCE</scope>
    <source>
        <strain evidence="10">CCAP 11/70</strain>
    </source>
</reference>
<feature type="transmembrane region" description="Helical" evidence="7">
    <location>
        <begin position="353"/>
        <end position="378"/>
    </location>
</feature>
<dbReference type="PRINTS" id="PR00387">
    <property type="entry name" value="PDIESTERASE1"/>
</dbReference>
<dbReference type="GO" id="GO:0046872">
    <property type="term" value="F:metal ion binding"/>
    <property type="evidence" value="ECO:0007669"/>
    <property type="project" value="UniProtKB-KW"/>
</dbReference>
<evidence type="ECO:0000256" key="3">
    <source>
        <dbReference type="PIRSR" id="PIRSR623088-1"/>
    </source>
</evidence>
<evidence type="ECO:0000256" key="1">
    <source>
        <dbReference type="ARBA" id="ARBA00022723"/>
    </source>
</evidence>
<dbReference type="PROSITE" id="PS50839">
    <property type="entry name" value="CHASE"/>
    <property type="match status" value="1"/>
</dbReference>
<dbReference type="PROSITE" id="PS51845">
    <property type="entry name" value="PDEASE_I_2"/>
    <property type="match status" value="1"/>
</dbReference>
<feature type="compositionally biased region" description="Pro residues" evidence="6">
    <location>
        <begin position="610"/>
        <end position="625"/>
    </location>
</feature>
<keyword evidence="7" id="KW-0472">Membrane</keyword>
<organism evidence="10 11">
    <name type="scientific">Edaphochlamys debaryana</name>
    <dbReference type="NCBI Taxonomy" id="47281"/>
    <lineage>
        <taxon>Eukaryota</taxon>
        <taxon>Viridiplantae</taxon>
        <taxon>Chlorophyta</taxon>
        <taxon>core chlorophytes</taxon>
        <taxon>Chlorophyceae</taxon>
        <taxon>CS clade</taxon>
        <taxon>Chlamydomonadales</taxon>
        <taxon>Chlamydomonadales incertae sedis</taxon>
        <taxon>Edaphochlamys</taxon>
    </lineage>
</organism>
<dbReference type="InterPro" id="IPR036971">
    <property type="entry name" value="PDEase_catalytic_dom_sf"/>
</dbReference>
<feature type="transmembrane region" description="Helical" evidence="7">
    <location>
        <begin position="26"/>
        <end position="45"/>
    </location>
</feature>
<feature type="binding site" evidence="4">
    <location>
        <begin position="848"/>
        <end position="852"/>
    </location>
    <ligand>
        <name>AMP</name>
        <dbReference type="ChEBI" id="CHEBI:456215"/>
    </ligand>
</feature>
<feature type="domain" description="CHASE" evidence="8">
    <location>
        <begin position="128"/>
        <end position="255"/>
    </location>
</feature>
<keyword evidence="7" id="KW-0812">Transmembrane</keyword>
<dbReference type="Gene3D" id="1.10.1300.10">
    <property type="entry name" value="3'5'-cyclic nucleotide phosphodiesterase, catalytic domain"/>
    <property type="match status" value="1"/>
</dbReference>
<evidence type="ECO:0000313" key="11">
    <source>
        <dbReference type="Proteomes" id="UP000612055"/>
    </source>
</evidence>
<feature type="binding site" evidence="4">
    <location>
        <position position="1046"/>
    </location>
    <ligand>
        <name>AMP</name>
        <dbReference type="ChEBI" id="CHEBI:456215"/>
    </ligand>
</feature>
<dbReference type="CDD" id="cd00077">
    <property type="entry name" value="HDc"/>
    <property type="match status" value="1"/>
</dbReference>
<dbReference type="EMBL" id="JAEHOE010000039">
    <property type="protein sequence ID" value="KAG2493194.1"/>
    <property type="molecule type" value="Genomic_DNA"/>
</dbReference>
<proteinExistence type="predicted"/>